<evidence type="ECO:0000256" key="1">
    <source>
        <dbReference type="SAM" id="SignalP"/>
    </source>
</evidence>
<keyword evidence="3" id="KW-1185">Reference proteome</keyword>
<protein>
    <recommendedName>
        <fullName evidence="4">Secreted protein</fullName>
    </recommendedName>
</protein>
<dbReference type="EMBL" id="CM026426">
    <property type="protein sequence ID" value="KAG0573238.1"/>
    <property type="molecule type" value="Genomic_DNA"/>
</dbReference>
<accession>A0A8T0HRS2</accession>
<feature type="signal peptide" evidence="1">
    <location>
        <begin position="1"/>
        <end position="23"/>
    </location>
</feature>
<feature type="chain" id="PRO_5035901457" description="Secreted protein" evidence="1">
    <location>
        <begin position="24"/>
        <end position="98"/>
    </location>
</feature>
<gene>
    <name evidence="2" type="ORF">KC19_VG160900</name>
</gene>
<proteinExistence type="predicted"/>
<keyword evidence="1" id="KW-0732">Signal</keyword>
<evidence type="ECO:0000313" key="3">
    <source>
        <dbReference type="Proteomes" id="UP000822688"/>
    </source>
</evidence>
<dbReference type="Proteomes" id="UP000822688">
    <property type="component" value="Chromosome V"/>
</dbReference>
<name>A0A8T0HRS2_CERPU</name>
<evidence type="ECO:0008006" key="4">
    <source>
        <dbReference type="Google" id="ProtNLM"/>
    </source>
</evidence>
<reference evidence="2" key="1">
    <citation type="submission" date="2020-06" db="EMBL/GenBank/DDBJ databases">
        <title>WGS assembly of Ceratodon purpureus strain R40.</title>
        <authorList>
            <person name="Carey S.B."/>
            <person name="Jenkins J."/>
            <person name="Shu S."/>
            <person name="Lovell J.T."/>
            <person name="Sreedasyam A."/>
            <person name="Maumus F."/>
            <person name="Tiley G.P."/>
            <person name="Fernandez-Pozo N."/>
            <person name="Barry K."/>
            <person name="Chen C."/>
            <person name="Wang M."/>
            <person name="Lipzen A."/>
            <person name="Daum C."/>
            <person name="Saski C.A."/>
            <person name="Payton A.C."/>
            <person name="Mcbreen J.C."/>
            <person name="Conrad R.E."/>
            <person name="Kollar L.M."/>
            <person name="Olsson S."/>
            <person name="Huttunen S."/>
            <person name="Landis J.B."/>
            <person name="Wickett N.J."/>
            <person name="Johnson M.G."/>
            <person name="Rensing S.A."/>
            <person name="Grimwood J."/>
            <person name="Schmutz J."/>
            <person name="Mcdaniel S.F."/>
        </authorList>
    </citation>
    <scope>NUCLEOTIDE SEQUENCE</scope>
    <source>
        <strain evidence="2">R40</strain>
    </source>
</reference>
<evidence type="ECO:0000313" key="2">
    <source>
        <dbReference type="EMBL" id="KAG0573238.1"/>
    </source>
</evidence>
<comment type="caution">
    <text evidence="2">The sequence shown here is derived from an EMBL/GenBank/DDBJ whole genome shotgun (WGS) entry which is preliminary data.</text>
</comment>
<sequence length="98" mass="10703">MLSPRLLSALLVFTSSLPTPVSSCILLSSLSFSRGCPVLLHHFMDSDGVPASRQLELPFSVRFLRFLLGLLRASNIVPLPLLAMEGFMARSPSNAFQN</sequence>
<dbReference type="AlphaFoldDB" id="A0A8T0HRS2"/>
<organism evidence="2 3">
    <name type="scientific">Ceratodon purpureus</name>
    <name type="common">Fire moss</name>
    <name type="synonym">Dicranum purpureum</name>
    <dbReference type="NCBI Taxonomy" id="3225"/>
    <lineage>
        <taxon>Eukaryota</taxon>
        <taxon>Viridiplantae</taxon>
        <taxon>Streptophyta</taxon>
        <taxon>Embryophyta</taxon>
        <taxon>Bryophyta</taxon>
        <taxon>Bryophytina</taxon>
        <taxon>Bryopsida</taxon>
        <taxon>Dicranidae</taxon>
        <taxon>Pseudoditrichales</taxon>
        <taxon>Ditrichaceae</taxon>
        <taxon>Ceratodon</taxon>
    </lineage>
</organism>